<keyword evidence="2" id="KW-1185">Reference proteome</keyword>
<evidence type="ECO:0000313" key="1">
    <source>
        <dbReference type="EMBL" id="MBA8825017.1"/>
    </source>
</evidence>
<protein>
    <submittedName>
        <fullName evidence="1">Energy-coupling factor transporter ATP-binding protein EcfA2</fullName>
    </submittedName>
</protein>
<name>A0A839DZV0_9PSEU</name>
<reference evidence="1 2" key="1">
    <citation type="submission" date="2020-07" db="EMBL/GenBank/DDBJ databases">
        <title>Sequencing the genomes of 1000 actinobacteria strains.</title>
        <authorList>
            <person name="Klenk H.-P."/>
        </authorList>
    </citation>
    <scope>NUCLEOTIDE SEQUENCE [LARGE SCALE GENOMIC DNA]</scope>
    <source>
        <strain evidence="1 2">DSM 45975</strain>
    </source>
</reference>
<dbReference type="RefSeq" id="WP_182544176.1">
    <property type="nucleotide sequence ID" value="NZ_JACGWZ010000002.1"/>
</dbReference>
<sequence length="650" mass="73674">MSEVRDPWGPVHTGGGDQYVMNLVAGATRQARGARGTALDDLRWLKRRFVPPEHLGAARSWLSENRTVLLAGPLGSGRRTAAKMLLNELTDEDGSFRILQEELELDPAEIGVRYRLLLDLSHSDEETFRRRQRELPGFRAALQRCDAHIVVVLPDGFEHHVDPVLSSHVVRIDRPRSQLVLQRHLEAEDIQPIGSRLGSTDLKSHLSGPMEDVAELVRLVVRVRDTGREGGLSAWLDEAVMAMADRSDEVAQQLKDHSSGRERAVLFAAAMCRGSSSDTVFFAAQGLLESLELTEEERPRLEQRGYVEQLDGLEIEVGAHSRVGFSRVAYDRTVRAHFWDNYPDLRRSFCQWVDRVIRLDWLEERERRDIVERFLEQALRTGCVGHVMWLIEQWTRPDQRGGPTRWMQFAAQALVTGLNDERHGARFRELVRGWSREFDLADHVGQLLVHVCTEVVAPNFPEQALVRLHQRARRENGAGAPTARQALCELTAGSRMLFHRLLDQLMSGFRDRQWQIDPYLFLDVIDPWRLTAADSRSHPLAADASVRSQLVYGWYTVMTHRPDLAWPVVGEWLPAAGQIAVPDMLLSILVEAACYDVRLLGSLHVVARNWSLSAVGRPDVAARLSRFIDMAQGIHSAEFTFRNTAEEAIR</sequence>
<gene>
    <name evidence="1" type="ORF">FHX42_002364</name>
</gene>
<comment type="caution">
    <text evidence="1">The sequence shown here is derived from an EMBL/GenBank/DDBJ whole genome shotgun (WGS) entry which is preliminary data.</text>
</comment>
<organism evidence="1 2">
    <name type="scientific">Halosaccharopolyspora lacisalsi</name>
    <dbReference type="NCBI Taxonomy" id="1000566"/>
    <lineage>
        <taxon>Bacteria</taxon>
        <taxon>Bacillati</taxon>
        <taxon>Actinomycetota</taxon>
        <taxon>Actinomycetes</taxon>
        <taxon>Pseudonocardiales</taxon>
        <taxon>Pseudonocardiaceae</taxon>
        <taxon>Halosaccharopolyspora</taxon>
    </lineage>
</organism>
<keyword evidence="1" id="KW-0547">Nucleotide-binding</keyword>
<dbReference type="Proteomes" id="UP000569329">
    <property type="component" value="Unassembled WGS sequence"/>
</dbReference>
<keyword evidence="1" id="KW-0067">ATP-binding</keyword>
<evidence type="ECO:0000313" key="2">
    <source>
        <dbReference type="Proteomes" id="UP000569329"/>
    </source>
</evidence>
<dbReference type="AlphaFoldDB" id="A0A839DZV0"/>
<dbReference type="EMBL" id="JACGWZ010000002">
    <property type="protein sequence ID" value="MBA8825017.1"/>
    <property type="molecule type" value="Genomic_DNA"/>
</dbReference>
<dbReference type="InterPro" id="IPR027417">
    <property type="entry name" value="P-loop_NTPase"/>
</dbReference>
<proteinExistence type="predicted"/>
<dbReference type="SUPFAM" id="SSF52540">
    <property type="entry name" value="P-loop containing nucleoside triphosphate hydrolases"/>
    <property type="match status" value="1"/>
</dbReference>
<dbReference type="GO" id="GO:0005524">
    <property type="term" value="F:ATP binding"/>
    <property type="evidence" value="ECO:0007669"/>
    <property type="project" value="UniProtKB-KW"/>
</dbReference>
<accession>A0A839DZV0</accession>